<dbReference type="RefSeq" id="XP_005710988.1">
    <property type="nucleotide sequence ID" value="XM_005710931.1"/>
</dbReference>
<dbReference type="InterPro" id="IPR029045">
    <property type="entry name" value="ClpP/crotonase-like_dom_sf"/>
</dbReference>
<evidence type="ECO:0000313" key="5">
    <source>
        <dbReference type="EMBL" id="CDF40694.1"/>
    </source>
</evidence>
<dbReference type="GeneID" id="17318707"/>
<dbReference type="Proteomes" id="UP000012073">
    <property type="component" value="Unassembled WGS sequence"/>
</dbReference>
<dbReference type="STRING" id="2769.R7QRB7"/>
<reference evidence="6" key="1">
    <citation type="journal article" date="2013" name="Proc. Natl. Acad. Sci. U.S.A.">
        <title>Genome structure and metabolic features in the red seaweed Chondrus crispus shed light on evolution of the Archaeplastida.</title>
        <authorList>
            <person name="Collen J."/>
            <person name="Porcel B."/>
            <person name="Carre W."/>
            <person name="Ball S.G."/>
            <person name="Chaparro C."/>
            <person name="Tonon T."/>
            <person name="Barbeyron T."/>
            <person name="Michel G."/>
            <person name="Noel B."/>
            <person name="Valentin K."/>
            <person name="Elias M."/>
            <person name="Artiguenave F."/>
            <person name="Arun A."/>
            <person name="Aury J.M."/>
            <person name="Barbosa-Neto J.F."/>
            <person name="Bothwell J.H."/>
            <person name="Bouget F.Y."/>
            <person name="Brillet L."/>
            <person name="Cabello-Hurtado F."/>
            <person name="Capella-Gutierrez S."/>
            <person name="Charrier B."/>
            <person name="Cladiere L."/>
            <person name="Cock J.M."/>
            <person name="Coelho S.M."/>
            <person name="Colleoni C."/>
            <person name="Czjzek M."/>
            <person name="Da Silva C."/>
            <person name="Delage L."/>
            <person name="Denoeud F."/>
            <person name="Deschamps P."/>
            <person name="Dittami S.M."/>
            <person name="Gabaldon T."/>
            <person name="Gachon C.M."/>
            <person name="Groisillier A."/>
            <person name="Herve C."/>
            <person name="Jabbari K."/>
            <person name="Katinka M."/>
            <person name="Kloareg B."/>
            <person name="Kowalczyk N."/>
            <person name="Labadie K."/>
            <person name="Leblanc C."/>
            <person name="Lopez P.J."/>
            <person name="McLachlan D.H."/>
            <person name="Meslet-Cladiere L."/>
            <person name="Moustafa A."/>
            <person name="Nehr Z."/>
            <person name="Nyvall Collen P."/>
            <person name="Panaud O."/>
            <person name="Partensky F."/>
            <person name="Poulain J."/>
            <person name="Rensing S.A."/>
            <person name="Rousvoal S."/>
            <person name="Samson G."/>
            <person name="Symeonidi A."/>
            <person name="Weissenbach J."/>
            <person name="Zambounis A."/>
            <person name="Wincker P."/>
            <person name="Boyen C."/>
        </authorList>
    </citation>
    <scope>NUCLEOTIDE SEQUENCE [LARGE SCALE GENOMIC DNA]</scope>
    <source>
        <strain evidence="6">cv. Stackhouse</strain>
    </source>
</reference>
<keyword evidence="2" id="KW-0645">Protease</keyword>
<dbReference type="PANTHER" id="PTHR33209">
    <property type="entry name" value="PROTEASE 4"/>
    <property type="match status" value="1"/>
</dbReference>
<protein>
    <recommendedName>
        <fullName evidence="7">Peptidase S49 domain-containing protein</fullName>
    </recommendedName>
</protein>
<keyword evidence="6" id="KW-1185">Reference proteome</keyword>
<dbReference type="PhylomeDB" id="R7QRB7"/>
<evidence type="ECO:0000256" key="1">
    <source>
        <dbReference type="ARBA" id="ARBA00008683"/>
    </source>
</evidence>
<dbReference type="OrthoDB" id="45421at2759"/>
<dbReference type="AlphaFoldDB" id="R7QRB7"/>
<dbReference type="GO" id="GO:0008236">
    <property type="term" value="F:serine-type peptidase activity"/>
    <property type="evidence" value="ECO:0007669"/>
    <property type="project" value="UniProtKB-KW"/>
</dbReference>
<proteinExistence type="inferred from homology"/>
<evidence type="ECO:0000256" key="3">
    <source>
        <dbReference type="ARBA" id="ARBA00022801"/>
    </source>
</evidence>
<keyword evidence="3" id="KW-0378">Hydrolase</keyword>
<accession>R7QRB7</accession>
<dbReference type="SUPFAM" id="SSF52096">
    <property type="entry name" value="ClpP/crotonase"/>
    <property type="match status" value="1"/>
</dbReference>
<evidence type="ECO:0000313" key="6">
    <source>
        <dbReference type="Proteomes" id="UP000012073"/>
    </source>
</evidence>
<name>R7QRB7_CHOCR</name>
<dbReference type="GO" id="GO:0006508">
    <property type="term" value="P:proteolysis"/>
    <property type="evidence" value="ECO:0007669"/>
    <property type="project" value="UniProtKB-KW"/>
</dbReference>
<dbReference type="Gramene" id="CDF40694">
    <property type="protein sequence ID" value="CDF40694"/>
    <property type="gene ID" value="CHC_T00007403001"/>
</dbReference>
<evidence type="ECO:0008006" key="7">
    <source>
        <dbReference type="Google" id="ProtNLM"/>
    </source>
</evidence>
<gene>
    <name evidence="5" type="ORF">CHC_T00007403001</name>
</gene>
<dbReference type="KEGG" id="ccp:CHC_T00007403001"/>
<dbReference type="Gene3D" id="3.90.226.10">
    <property type="entry name" value="2-enoyl-CoA Hydratase, Chain A, domain 1"/>
    <property type="match status" value="1"/>
</dbReference>
<evidence type="ECO:0000256" key="4">
    <source>
        <dbReference type="ARBA" id="ARBA00022825"/>
    </source>
</evidence>
<keyword evidence="4" id="KW-0720">Serine protease</keyword>
<dbReference type="PANTHER" id="PTHR33209:SF1">
    <property type="entry name" value="PEPTIDASE S49 DOMAIN-CONTAINING PROTEIN"/>
    <property type="match status" value="1"/>
</dbReference>
<dbReference type="EMBL" id="HG002228">
    <property type="protein sequence ID" value="CDF40694.1"/>
    <property type="molecule type" value="Genomic_DNA"/>
</dbReference>
<evidence type="ECO:0000256" key="2">
    <source>
        <dbReference type="ARBA" id="ARBA00022670"/>
    </source>
</evidence>
<organism evidence="5 6">
    <name type="scientific">Chondrus crispus</name>
    <name type="common">Carrageen Irish moss</name>
    <name type="synonym">Polymorpha crispa</name>
    <dbReference type="NCBI Taxonomy" id="2769"/>
    <lineage>
        <taxon>Eukaryota</taxon>
        <taxon>Rhodophyta</taxon>
        <taxon>Florideophyceae</taxon>
        <taxon>Rhodymeniophycidae</taxon>
        <taxon>Gigartinales</taxon>
        <taxon>Gigartinaceae</taxon>
        <taxon>Chondrus</taxon>
    </lineage>
</organism>
<sequence>MNEYVEAGLITGICYESDVEDQLKIRFGKGPFKKEEEVVKQPLNSVDVRRYVRRNTEKMVGIGGGKKIAVIRAVGAITSGKNGSSPVTGNTLGSESLVELIRKVRDDKRYVACLLRCNSPGGSALASDIMWSELKKLAAVKPVLASQSDVAASGG</sequence>
<comment type="similarity">
    <text evidence="1">Belongs to the peptidase S49 family.</text>
</comment>